<dbReference type="Proteomes" id="UP000549394">
    <property type="component" value="Unassembled WGS sequence"/>
</dbReference>
<comment type="similarity">
    <text evidence="2">Belongs to the metaxin family.</text>
</comment>
<evidence type="ECO:0000313" key="11">
    <source>
        <dbReference type="Proteomes" id="UP000549394"/>
    </source>
</evidence>
<accession>A0A7I8VZJ9</accession>
<keyword evidence="3" id="KW-0813">Transport</keyword>
<evidence type="ECO:0000256" key="1">
    <source>
        <dbReference type="ARBA" id="ARBA00004294"/>
    </source>
</evidence>
<reference evidence="10 11" key="1">
    <citation type="submission" date="2020-08" db="EMBL/GenBank/DDBJ databases">
        <authorList>
            <person name="Hejnol A."/>
        </authorList>
    </citation>
    <scope>NUCLEOTIDE SEQUENCE [LARGE SCALE GENOMIC DNA]</scope>
</reference>
<evidence type="ECO:0000256" key="6">
    <source>
        <dbReference type="ARBA" id="ARBA00023128"/>
    </source>
</evidence>
<evidence type="ECO:0000313" key="10">
    <source>
        <dbReference type="EMBL" id="CAD5121220.1"/>
    </source>
</evidence>
<evidence type="ECO:0000256" key="3">
    <source>
        <dbReference type="ARBA" id="ARBA00022448"/>
    </source>
</evidence>
<name>A0A7I8VZJ9_9ANNE</name>
<evidence type="ECO:0000259" key="9">
    <source>
        <dbReference type="Pfam" id="PF17171"/>
    </source>
</evidence>
<dbReference type="EMBL" id="CAJFCJ010000014">
    <property type="protein sequence ID" value="CAD5121220.1"/>
    <property type="molecule type" value="Genomic_DNA"/>
</dbReference>
<dbReference type="PANTHER" id="PTHR12289:SF38">
    <property type="entry name" value="METAXIN-2"/>
    <property type="match status" value="1"/>
</dbReference>
<dbReference type="Pfam" id="PF17171">
    <property type="entry name" value="GST_C_6"/>
    <property type="match status" value="1"/>
</dbReference>
<keyword evidence="5" id="KW-0653">Protein transport</keyword>
<dbReference type="GO" id="GO:0015031">
    <property type="term" value="P:protein transport"/>
    <property type="evidence" value="ECO:0007669"/>
    <property type="project" value="UniProtKB-KW"/>
</dbReference>
<dbReference type="SUPFAM" id="SSF47616">
    <property type="entry name" value="GST C-terminal domain-like"/>
    <property type="match status" value="1"/>
</dbReference>
<sequence>MSPDGIPFLKIGNTFISQFINIVDFLTIKECILYDTASDEVKCDVIALCSLLLNEVTKCELYLTWLVDDVFYKVTRRRYAGHLFFVLKHLIPYQRRNQIRKELGDFASYDLKKVLSILELNLTCIAEILQENTFVIGNDPTEIDALVFGHVYALLTTDLPGINVVQYIPENLKRLCKRMDDMCFKGQHPV</sequence>
<dbReference type="InterPro" id="IPR050931">
    <property type="entry name" value="Mito_Protein_Transport_Metaxin"/>
</dbReference>
<dbReference type="AlphaFoldDB" id="A0A7I8VZJ9"/>
<proteinExistence type="inferred from homology"/>
<gene>
    <name evidence="10" type="ORF">DGYR_LOCUS9204</name>
</gene>
<dbReference type="InterPro" id="IPR036282">
    <property type="entry name" value="Glutathione-S-Trfase_C_sf"/>
</dbReference>
<feature type="domain" description="Metaxin glutathione S-transferase" evidence="9">
    <location>
        <begin position="122"/>
        <end position="179"/>
    </location>
</feature>
<dbReference type="InterPro" id="IPR033468">
    <property type="entry name" value="Metaxin_GST"/>
</dbReference>
<comment type="subcellular location">
    <subcellularLocation>
        <location evidence="1">Mitochondrion outer membrane</location>
    </subcellularLocation>
</comment>
<evidence type="ECO:0000256" key="4">
    <source>
        <dbReference type="ARBA" id="ARBA00022787"/>
    </source>
</evidence>
<keyword evidence="11" id="KW-1185">Reference proteome</keyword>
<keyword evidence="7" id="KW-0472">Membrane</keyword>
<dbReference type="GO" id="GO:0007005">
    <property type="term" value="P:mitochondrion organization"/>
    <property type="evidence" value="ECO:0007669"/>
    <property type="project" value="TreeGrafter"/>
</dbReference>
<feature type="domain" description="Mitochondrial outer membrane transport complex Sam37/metaxin N-terminal" evidence="8">
    <location>
        <begin position="6"/>
        <end position="96"/>
    </location>
</feature>
<keyword evidence="6" id="KW-0496">Mitochondrion</keyword>
<comment type="caution">
    <text evidence="10">The sequence shown here is derived from an EMBL/GenBank/DDBJ whole genome shotgun (WGS) entry which is preliminary data.</text>
</comment>
<dbReference type="PANTHER" id="PTHR12289">
    <property type="entry name" value="METAXIN RELATED"/>
    <property type="match status" value="1"/>
</dbReference>
<keyword evidence="4" id="KW-1000">Mitochondrion outer membrane</keyword>
<evidence type="ECO:0000256" key="7">
    <source>
        <dbReference type="ARBA" id="ARBA00023136"/>
    </source>
</evidence>
<dbReference type="GO" id="GO:0001401">
    <property type="term" value="C:SAM complex"/>
    <property type="evidence" value="ECO:0007669"/>
    <property type="project" value="InterPro"/>
</dbReference>
<evidence type="ECO:0000259" key="8">
    <source>
        <dbReference type="Pfam" id="PF10568"/>
    </source>
</evidence>
<evidence type="ECO:0000256" key="2">
    <source>
        <dbReference type="ARBA" id="ARBA00009170"/>
    </source>
</evidence>
<organism evidence="10 11">
    <name type="scientific">Dimorphilus gyrociliatus</name>
    <dbReference type="NCBI Taxonomy" id="2664684"/>
    <lineage>
        <taxon>Eukaryota</taxon>
        <taxon>Metazoa</taxon>
        <taxon>Spiralia</taxon>
        <taxon>Lophotrochozoa</taxon>
        <taxon>Annelida</taxon>
        <taxon>Polychaeta</taxon>
        <taxon>Polychaeta incertae sedis</taxon>
        <taxon>Dinophilidae</taxon>
        <taxon>Dimorphilus</taxon>
    </lineage>
</organism>
<dbReference type="InterPro" id="IPR019564">
    <property type="entry name" value="Sam37/metaxin_N"/>
</dbReference>
<dbReference type="Pfam" id="PF10568">
    <property type="entry name" value="Tom37"/>
    <property type="match status" value="1"/>
</dbReference>
<evidence type="ECO:0000256" key="5">
    <source>
        <dbReference type="ARBA" id="ARBA00022927"/>
    </source>
</evidence>
<protein>
    <submittedName>
        <fullName evidence="10">DgyrCDS9754</fullName>
    </submittedName>
</protein>
<dbReference type="OrthoDB" id="198787at2759"/>